<dbReference type="InterPro" id="IPR012347">
    <property type="entry name" value="Ferritin-like"/>
</dbReference>
<dbReference type="Pfam" id="PF00210">
    <property type="entry name" value="Ferritin"/>
    <property type="match status" value="1"/>
</dbReference>
<proteinExistence type="inferred from homology"/>
<dbReference type="SUPFAM" id="SSF47240">
    <property type="entry name" value="Ferritin-like"/>
    <property type="match status" value="1"/>
</dbReference>
<dbReference type="EMBL" id="CP002106">
    <property type="protein sequence ID" value="ADK68759.1"/>
    <property type="molecule type" value="Genomic_DNA"/>
</dbReference>
<evidence type="ECO:0000256" key="2">
    <source>
        <dbReference type="RuleBase" id="RU003875"/>
    </source>
</evidence>
<evidence type="ECO:0000313" key="4">
    <source>
        <dbReference type="EMBL" id="ADK68759.1"/>
    </source>
</evidence>
<dbReference type="CDD" id="cd01043">
    <property type="entry name" value="DPS"/>
    <property type="match status" value="1"/>
</dbReference>
<reference evidence="4 5" key="1">
    <citation type="journal article" date="2010" name="Stand. Genomic Sci.">
        <title>Complete genome sequence of Olsenella uli type strain (VPI D76D-27C).</title>
        <authorList>
            <person name="Goker M."/>
            <person name="Held B."/>
            <person name="Lucas S."/>
            <person name="Nolan M."/>
            <person name="Yasawong M."/>
            <person name="Glavina Del Rio T."/>
            <person name="Tice H."/>
            <person name="Cheng J.F."/>
            <person name="Bruce D."/>
            <person name="Detter J.C."/>
            <person name="Tapia R."/>
            <person name="Han C."/>
            <person name="Goodwin L."/>
            <person name="Pitluck S."/>
            <person name="Liolios K."/>
            <person name="Ivanova N."/>
            <person name="Mavromatis K."/>
            <person name="Mikhailova N."/>
            <person name="Pati A."/>
            <person name="Chen A."/>
            <person name="Palaniappan K."/>
            <person name="Land M."/>
            <person name="Hauser L."/>
            <person name="Chang Y.J."/>
            <person name="Jeffries C.D."/>
            <person name="Rohde M."/>
            <person name="Sikorski J."/>
            <person name="Pukall R."/>
            <person name="Woyke T."/>
            <person name="Bristow J."/>
            <person name="Eisen J.A."/>
            <person name="Markowitz V."/>
            <person name="Hugenholtz P."/>
            <person name="Kyrpides N.C."/>
            <person name="Klenk H.P."/>
            <person name="Lapidus A."/>
        </authorList>
    </citation>
    <scope>NUCLEOTIDE SEQUENCE [LARGE SCALE GENOMIC DNA]</scope>
    <source>
        <strain evidence="5">ATCC 49627 / DSM 7084 / CIP 109912 / JCM 12494 / NCIMB 702895 / VPI D76D-27C</strain>
    </source>
</reference>
<dbReference type="PANTHER" id="PTHR42932">
    <property type="entry name" value="GENERAL STRESS PROTEIN 20U"/>
    <property type="match status" value="1"/>
</dbReference>
<comment type="similarity">
    <text evidence="1 2">Belongs to the Dps family.</text>
</comment>
<dbReference type="KEGG" id="ols:Olsu_1663"/>
<dbReference type="PROSITE" id="PS00818">
    <property type="entry name" value="DPS_1"/>
    <property type="match status" value="1"/>
</dbReference>
<dbReference type="STRING" id="633147.Olsu_1663"/>
<dbReference type="Proteomes" id="UP000000333">
    <property type="component" value="Chromosome"/>
</dbReference>
<dbReference type="Gene3D" id="1.20.1260.10">
    <property type="match status" value="1"/>
</dbReference>
<evidence type="ECO:0000259" key="3">
    <source>
        <dbReference type="Pfam" id="PF00210"/>
    </source>
</evidence>
<keyword evidence="5" id="KW-1185">Reference proteome</keyword>
<dbReference type="InterPro" id="IPR009078">
    <property type="entry name" value="Ferritin-like_SF"/>
</dbReference>
<dbReference type="InterPro" id="IPR002177">
    <property type="entry name" value="DPS_DNA-bd"/>
</dbReference>
<dbReference type="GO" id="GO:0008199">
    <property type="term" value="F:ferric iron binding"/>
    <property type="evidence" value="ECO:0007669"/>
    <property type="project" value="InterPro"/>
</dbReference>
<protein>
    <submittedName>
        <fullName evidence="4">Ferritin Dps family protein</fullName>
    </submittedName>
</protein>
<dbReference type="eggNOG" id="COG0783">
    <property type="taxonomic scope" value="Bacteria"/>
</dbReference>
<dbReference type="HOGENOM" id="CLU_098183_2_2_11"/>
<dbReference type="RefSeq" id="WP_013252510.1">
    <property type="nucleotide sequence ID" value="NC_014363.1"/>
</dbReference>
<gene>
    <name evidence="4" type="ordered locus">Olsu_1663</name>
</gene>
<evidence type="ECO:0000256" key="1">
    <source>
        <dbReference type="ARBA" id="ARBA00009497"/>
    </source>
</evidence>
<dbReference type="AlphaFoldDB" id="E1QXA6"/>
<dbReference type="GeneID" id="78513047"/>
<sequence length="147" mass="16511">MKKELVQQVNSYVANLGVVYIKTHNLHWNVFGLQFKAVHEYLEALYDAYADNMDEVAELLAQNGETPAASYREFLELATIEDVPAKAWAVKDAIQTALDDMAALKTQALGIRDACGDEDFAVSNAMEDQVAAYNKEIWFMKSMLRQA</sequence>
<feature type="domain" description="Ferritin/DPS" evidence="3">
    <location>
        <begin position="7"/>
        <end position="146"/>
    </location>
</feature>
<evidence type="ECO:0000313" key="5">
    <source>
        <dbReference type="Proteomes" id="UP000000333"/>
    </source>
</evidence>
<dbReference type="PIRSF" id="PIRSF005900">
    <property type="entry name" value="Dps"/>
    <property type="match status" value="1"/>
</dbReference>
<dbReference type="OrthoDB" id="9797687at2"/>
<organism evidence="4 5">
    <name type="scientific">Olsenella uli (strain ATCC 49627 / DSM 7084 / CCUG 31166 / CIP 109912 / JCM 12494 / LMG 11480 / NCIMB 702895 / VPI D76D-27C)</name>
    <name type="common">Lactobacillus uli</name>
    <dbReference type="NCBI Taxonomy" id="633147"/>
    <lineage>
        <taxon>Bacteria</taxon>
        <taxon>Bacillati</taxon>
        <taxon>Actinomycetota</taxon>
        <taxon>Coriobacteriia</taxon>
        <taxon>Coriobacteriales</taxon>
        <taxon>Atopobiaceae</taxon>
        <taxon>Olsenella</taxon>
    </lineage>
</organism>
<dbReference type="PANTHER" id="PTHR42932:SF1">
    <property type="entry name" value="GENERAL STRESS PROTEIN 20U"/>
    <property type="match status" value="1"/>
</dbReference>
<name>E1QXA6_OLSUV</name>
<dbReference type="PRINTS" id="PR01346">
    <property type="entry name" value="HELNAPAPROT"/>
</dbReference>
<dbReference type="InterPro" id="IPR008331">
    <property type="entry name" value="Ferritin_DPS_dom"/>
</dbReference>
<dbReference type="InterPro" id="IPR023188">
    <property type="entry name" value="DPS_DNA-bd_CS"/>
</dbReference>
<accession>E1QXA6</accession>
<dbReference type="GO" id="GO:0016722">
    <property type="term" value="F:oxidoreductase activity, acting on metal ions"/>
    <property type="evidence" value="ECO:0007669"/>
    <property type="project" value="InterPro"/>
</dbReference>